<dbReference type="Gene3D" id="1.10.10.10">
    <property type="entry name" value="Winged helix-like DNA-binding domain superfamily/Winged helix DNA-binding domain"/>
    <property type="match status" value="1"/>
</dbReference>
<dbReference type="PANTHER" id="PTHR42756">
    <property type="entry name" value="TRANSCRIPTIONAL REGULATOR, MARR"/>
    <property type="match status" value="1"/>
</dbReference>
<dbReference type="PANTHER" id="PTHR42756:SF1">
    <property type="entry name" value="TRANSCRIPTIONAL REPRESSOR OF EMRAB OPERON"/>
    <property type="match status" value="1"/>
</dbReference>
<protein>
    <recommendedName>
        <fullName evidence="4">HTH marR-type domain-containing protein</fullName>
    </recommendedName>
</protein>
<evidence type="ECO:0000313" key="6">
    <source>
        <dbReference type="Proteomes" id="UP000612362"/>
    </source>
</evidence>
<keyword evidence="1" id="KW-0805">Transcription regulation</keyword>
<proteinExistence type="predicted"/>
<evidence type="ECO:0000256" key="3">
    <source>
        <dbReference type="ARBA" id="ARBA00023163"/>
    </source>
</evidence>
<feature type="domain" description="HTH marR-type" evidence="4">
    <location>
        <begin position="13"/>
        <end position="157"/>
    </location>
</feature>
<reference evidence="5" key="1">
    <citation type="submission" date="2020-10" db="EMBL/GenBank/DDBJ databases">
        <title>Taxonomic study of unclassified bacteria belonging to the class Ktedonobacteria.</title>
        <authorList>
            <person name="Yabe S."/>
            <person name="Wang C.M."/>
            <person name="Zheng Y."/>
            <person name="Sakai Y."/>
            <person name="Cavaletti L."/>
            <person name="Monciardini P."/>
            <person name="Donadio S."/>
        </authorList>
    </citation>
    <scope>NUCLEOTIDE SEQUENCE</scope>
    <source>
        <strain evidence="5">SOSP1-1</strain>
    </source>
</reference>
<dbReference type="Proteomes" id="UP000612362">
    <property type="component" value="Unassembled WGS sequence"/>
</dbReference>
<keyword evidence="3" id="KW-0804">Transcription</keyword>
<gene>
    <name evidence="5" type="ORF">KSX_51510</name>
</gene>
<dbReference type="SMART" id="SM00347">
    <property type="entry name" value="HTH_MARR"/>
    <property type="match status" value="1"/>
</dbReference>
<accession>A0A8J3I4M7</accession>
<dbReference type="InterPro" id="IPR000835">
    <property type="entry name" value="HTH_MarR-typ"/>
</dbReference>
<dbReference type="Pfam" id="PF12802">
    <property type="entry name" value="MarR_2"/>
    <property type="match status" value="1"/>
</dbReference>
<evidence type="ECO:0000313" key="5">
    <source>
        <dbReference type="EMBL" id="GHO46988.1"/>
    </source>
</evidence>
<dbReference type="RefSeq" id="WP_220196319.1">
    <property type="nucleotide sequence ID" value="NZ_BNJF01000002.1"/>
</dbReference>
<dbReference type="InterPro" id="IPR036390">
    <property type="entry name" value="WH_DNA-bd_sf"/>
</dbReference>
<dbReference type="GO" id="GO:0003677">
    <property type="term" value="F:DNA binding"/>
    <property type="evidence" value="ECO:0007669"/>
    <property type="project" value="UniProtKB-KW"/>
</dbReference>
<evidence type="ECO:0000259" key="4">
    <source>
        <dbReference type="PROSITE" id="PS50995"/>
    </source>
</evidence>
<comment type="caution">
    <text evidence="5">The sequence shown here is derived from an EMBL/GenBank/DDBJ whole genome shotgun (WGS) entry which is preliminary data.</text>
</comment>
<organism evidence="5 6">
    <name type="scientific">Ktedonospora formicarum</name>
    <dbReference type="NCBI Taxonomy" id="2778364"/>
    <lineage>
        <taxon>Bacteria</taxon>
        <taxon>Bacillati</taxon>
        <taxon>Chloroflexota</taxon>
        <taxon>Ktedonobacteria</taxon>
        <taxon>Ktedonobacterales</taxon>
        <taxon>Ktedonobacteraceae</taxon>
        <taxon>Ktedonospora</taxon>
    </lineage>
</organism>
<dbReference type="EMBL" id="BNJF01000002">
    <property type="protein sequence ID" value="GHO46988.1"/>
    <property type="molecule type" value="Genomic_DNA"/>
</dbReference>
<sequence length="171" mass="19427">MAPFPPPSSTTLAQELLDLLPRLLRRMRIDTPIAQEEAGEPETWHDITELRAASGQVSLLGFLVKQEHATMQSLAQYLAVTPATVTMMVKRLLTQGYVERQRDEHDWRLVWVTPTERGRRAIRAYQQLRQASFQQRLAQLTDEEQQHLWAALPALHHLVAIDISASSGKGE</sequence>
<name>A0A8J3I4M7_9CHLR</name>
<evidence type="ECO:0000256" key="1">
    <source>
        <dbReference type="ARBA" id="ARBA00023015"/>
    </source>
</evidence>
<dbReference type="PROSITE" id="PS50995">
    <property type="entry name" value="HTH_MARR_2"/>
    <property type="match status" value="1"/>
</dbReference>
<keyword evidence="6" id="KW-1185">Reference proteome</keyword>
<dbReference type="GO" id="GO:0003700">
    <property type="term" value="F:DNA-binding transcription factor activity"/>
    <property type="evidence" value="ECO:0007669"/>
    <property type="project" value="InterPro"/>
</dbReference>
<dbReference type="AlphaFoldDB" id="A0A8J3I4M7"/>
<evidence type="ECO:0000256" key="2">
    <source>
        <dbReference type="ARBA" id="ARBA00023125"/>
    </source>
</evidence>
<dbReference type="SUPFAM" id="SSF46785">
    <property type="entry name" value="Winged helix' DNA-binding domain"/>
    <property type="match status" value="1"/>
</dbReference>
<dbReference type="InterPro" id="IPR036388">
    <property type="entry name" value="WH-like_DNA-bd_sf"/>
</dbReference>
<keyword evidence="2" id="KW-0238">DNA-binding</keyword>